<comment type="caution">
    <text evidence="1">The sequence shown here is derived from an EMBL/GenBank/DDBJ whole genome shotgun (WGS) entry which is preliminary data.</text>
</comment>
<sequence length="205" mass="23082">MSPHGSAITDKWHVQKLYTGMNNTLLRKLYVSGISSDGFLRLLQCSAVQVWSIRVLEIAFPMHLADECFWDWRIFEKKTWPVFEEGPKDRERLLLGNDDEGMMTFPQLTLDRLVGGRIEAVEKEKMESRCQIAYFVPDLDMRGRTQNDIESYAGRSLRWASLELVIANASIAYLRINTGLASKGLVAALEIGTTEPLPGTGGRGT</sequence>
<name>A0ABR3G8E5_9PEZI</name>
<organism evidence="1 2">
    <name type="scientific">Discina gigas</name>
    <dbReference type="NCBI Taxonomy" id="1032678"/>
    <lineage>
        <taxon>Eukaryota</taxon>
        <taxon>Fungi</taxon>
        <taxon>Dikarya</taxon>
        <taxon>Ascomycota</taxon>
        <taxon>Pezizomycotina</taxon>
        <taxon>Pezizomycetes</taxon>
        <taxon>Pezizales</taxon>
        <taxon>Discinaceae</taxon>
        <taxon>Discina</taxon>
    </lineage>
</organism>
<gene>
    <name evidence="1" type="ORF">Q9L58_009046</name>
</gene>
<evidence type="ECO:0000313" key="2">
    <source>
        <dbReference type="Proteomes" id="UP001447188"/>
    </source>
</evidence>
<proteinExistence type="predicted"/>
<keyword evidence="2" id="KW-1185">Reference proteome</keyword>
<reference evidence="1 2" key="1">
    <citation type="submission" date="2024-02" db="EMBL/GenBank/DDBJ databases">
        <title>Discinaceae phylogenomics.</title>
        <authorList>
            <person name="Dirks A.C."/>
            <person name="James T.Y."/>
        </authorList>
    </citation>
    <scope>NUCLEOTIDE SEQUENCE [LARGE SCALE GENOMIC DNA]</scope>
    <source>
        <strain evidence="1 2">ACD0624</strain>
    </source>
</reference>
<accession>A0ABR3G8E5</accession>
<evidence type="ECO:0000313" key="1">
    <source>
        <dbReference type="EMBL" id="KAL0632086.1"/>
    </source>
</evidence>
<dbReference type="Proteomes" id="UP001447188">
    <property type="component" value="Unassembled WGS sequence"/>
</dbReference>
<protein>
    <submittedName>
        <fullName evidence="1">Uncharacterized protein</fullName>
    </submittedName>
</protein>
<dbReference type="EMBL" id="JBBBZM010000188">
    <property type="protein sequence ID" value="KAL0632086.1"/>
    <property type="molecule type" value="Genomic_DNA"/>
</dbReference>